<evidence type="ECO:0000313" key="5">
    <source>
        <dbReference type="Proteomes" id="UP000242814"/>
    </source>
</evidence>
<dbReference type="GO" id="GO:0016747">
    <property type="term" value="F:acyltransferase activity, transferring groups other than amino-acyl groups"/>
    <property type="evidence" value="ECO:0007669"/>
    <property type="project" value="InterPro"/>
</dbReference>
<reference evidence="4 5" key="1">
    <citation type="submission" date="2016-06" db="EMBL/GenBank/DDBJ databases">
        <authorList>
            <person name="Kjaerup R.B."/>
            <person name="Dalgaard T.S."/>
            <person name="Juul-Madsen H.R."/>
        </authorList>
    </citation>
    <scope>NUCLEOTIDE SEQUENCE [LARGE SCALE GENOMIC DNA]</scope>
    <source>
        <strain evidence="4 5">Pb300</strain>
    </source>
</reference>
<dbReference type="VEuPathDB" id="FungiDB:PABG_00420"/>
<evidence type="ECO:0000259" key="3">
    <source>
        <dbReference type="PROSITE" id="PS51186"/>
    </source>
</evidence>
<keyword evidence="2" id="KW-0012">Acyltransferase</keyword>
<feature type="domain" description="N-acetyltransferase" evidence="3">
    <location>
        <begin position="70"/>
        <end position="218"/>
    </location>
</feature>
<dbReference type="PROSITE" id="PS51186">
    <property type="entry name" value="GNAT"/>
    <property type="match status" value="1"/>
</dbReference>
<protein>
    <recommendedName>
        <fullName evidence="3">N-acetyltransferase domain-containing protein</fullName>
    </recommendedName>
</protein>
<accession>A0A1D2JML2</accession>
<dbReference type="CDD" id="cd04301">
    <property type="entry name" value="NAT_SF"/>
    <property type="match status" value="1"/>
</dbReference>
<proteinExistence type="predicted"/>
<dbReference type="Gene3D" id="3.40.630.30">
    <property type="match status" value="1"/>
</dbReference>
<dbReference type="PANTHER" id="PTHR43420">
    <property type="entry name" value="ACETYLTRANSFERASE"/>
    <property type="match status" value="1"/>
</dbReference>
<dbReference type="Pfam" id="PF13508">
    <property type="entry name" value="Acetyltransf_7"/>
    <property type="match status" value="1"/>
</dbReference>
<dbReference type="AlphaFoldDB" id="A0A1D2JML2"/>
<dbReference type="PANTHER" id="PTHR43420:SF12">
    <property type="entry name" value="N-ACETYLTRANSFERASE DOMAIN-CONTAINING PROTEIN"/>
    <property type="match status" value="1"/>
</dbReference>
<keyword evidence="1" id="KW-0808">Transferase</keyword>
<evidence type="ECO:0000256" key="2">
    <source>
        <dbReference type="ARBA" id="ARBA00023315"/>
    </source>
</evidence>
<sequence length="278" mass="30645">MASETKVIHVPREWPSPTFGERLCQLYKAARLRALKEDPQAFLSTYDRESKFNDATWVQRLRNPLSNTFVAIRTEADSAEISEIEHVSQNEWLGMIVLLGPKALPADGSESQTLWNPFLQPASHTEAADPLSIVDSEAAYIAVSMFVLPEARRRGVGRKLIETSVEAARVEANSMRASRANIGLWVEAENVSAQKLYEACGFRFLSDDPALIAAHGGESFVVLAFEETAVQNDDSLNKISTTVAWVNACVIPVESQKLVLNREVLATTLGELAKTEEA</sequence>
<dbReference type="Proteomes" id="UP000242814">
    <property type="component" value="Unassembled WGS sequence"/>
</dbReference>
<dbReference type="EMBL" id="LZYO01000022">
    <property type="protein sequence ID" value="ODH43631.1"/>
    <property type="molecule type" value="Genomic_DNA"/>
</dbReference>
<gene>
    <name evidence="4" type="ORF">ACO22_00975</name>
</gene>
<dbReference type="InterPro" id="IPR016181">
    <property type="entry name" value="Acyl_CoA_acyltransferase"/>
</dbReference>
<dbReference type="InterPro" id="IPR050680">
    <property type="entry name" value="YpeA/RimI_acetyltransf"/>
</dbReference>
<comment type="caution">
    <text evidence="4">The sequence shown here is derived from an EMBL/GenBank/DDBJ whole genome shotgun (WGS) entry which is preliminary data.</text>
</comment>
<dbReference type="VEuPathDB" id="FungiDB:PADG_02830"/>
<organism evidence="4 5">
    <name type="scientific">Paracoccidioides brasiliensis</name>
    <dbReference type="NCBI Taxonomy" id="121759"/>
    <lineage>
        <taxon>Eukaryota</taxon>
        <taxon>Fungi</taxon>
        <taxon>Dikarya</taxon>
        <taxon>Ascomycota</taxon>
        <taxon>Pezizomycotina</taxon>
        <taxon>Eurotiomycetes</taxon>
        <taxon>Eurotiomycetidae</taxon>
        <taxon>Onygenales</taxon>
        <taxon>Ajellomycetaceae</taxon>
        <taxon>Paracoccidioides</taxon>
    </lineage>
</organism>
<name>A0A1D2JML2_PARBR</name>
<evidence type="ECO:0000256" key="1">
    <source>
        <dbReference type="ARBA" id="ARBA00022679"/>
    </source>
</evidence>
<evidence type="ECO:0000313" key="4">
    <source>
        <dbReference type="EMBL" id="ODH43631.1"/>
    </source>
</evidence>
<dbReference type="InterPro" id="IPR000182">
    <property type="entry name" value="GNAT_dom"/>
</dbReference>
<dbReference type="SUPFAM" id="SSF55729">
    <property type="entry name" value="Acyl-CoA N-acyltransferases (Nat)"/>
    <property type="match status" value="1"/>
</dbReference>